<dbReference type="PROSITE" id="PS00941">
    <property type="entry name" value="CARBOXYLESTERASE_B_2"/>
    <property type="match status" value="1"/>
</dbReference>
<protein>
    <recommendedName>
        <fullName evidence="2">Carboxylesterase type B domain-containing protein</fullName>
    </recommendedName>
</protein>
<dbReference type="InterPro" id="IPR002018">
    <property type="entry name" value="CarbesteraseB"/>
</dbReference>
<evidence type="ECO:0000259" key="2">
    <source>
        <dbReference type="Pfam" id="PF00135"/>
    </source>
</evidence>
<dbReference type="SUPFAM" id="SSF53474">
    <property type="entry name" value="alpha/beta-Hydrolases"/>
    <property type="match status" value="1"/>
</dbReference>
<dbReference type="InterPro" id="IPR029058">
    <property type="entry name" value="AB_hydrolase_fold"/>
</dbReference>
<dbReference type="Gene3D" id="3.40.50.1820">
    <property type="entry name" value="alpha/beta hydrolase"/>
    <property type="match status" value="1"/>
</dbReference>
<keyword evidence="4" id="KW-1185">Reference proteome</keyword>
<sequence length="565" mass="60876">MMLISLASILLVSSASCAAAAAPSSPAFPVVDLGYARHAPTSINTTKTNITYATYRNIRFAQPPVGNLRFRRPVTPPPASSGIQDGVVPLNSTNCIQTVPHWLAPTPGLNGSTWGSEDCLFLDVYVPGGVSMASAAPGLPVMHWIYGGGYFFGAKDTGNDPSSLFEEMGADEKFIVVASNYRLGPIGWLSSDTEQSLDRNAGLYDVLEGLRWTQEYIYRFGGDPDKVTAMGQSAGGGNLFQILGADAQGTPAPFSQAFISSPGYRPHVNRSQEMTAIYRQFLNATSCDDADCLRKVPMERLVEANRYMILDAPPGPFGGPSIGFGPIIDGDLVQDAPERILSQAAENGGPKGRVTRIIGGGMKNDGIGNVNTTWEAMLAQFARTPSNATVQRIASLYGQPSNSAAGTLPGDVPAPTVFDKFYGDIIYECHSHLAARLWSAATQKEHSSPCAPPQKRYASYRYDQSILPALHGGDLNYYFFDAAIAALDKTVIPDVAREFQHHVRQFILGRDLDGWPEFGGTGLQTPSWMNVTSEGFRAVVGKDESVRAKRCEAIVELLSNTEDGW</sequence>
<dbReference type="KEGG" id="amus:LMH87_004448"/>
<comment type="caution">
    <text evidence="3">The sequence shown here is derived from an EMBL/GenBank/DDBJ whole genome shotgun (WGS) entry which is preliminary data.</text>
</comment>
<proteinExistence type="predicted"/>
<dbReference type="GeneID" id="80891607"/>
<dbReference type="PANTHER" id="PTHR11559">
    <property type="entry name" value="CARBOXYLESTERASE"/>
    <property type="match status" value="1"/>
</dbReference>
<evidence type="ECO:0000313" key="4">
    <source>
        <dbReference type="Proteomes" id="UP001144673"/>
    </source>
</evidence>
<reference evidence="3" key="1">
    <citation type="journal article" date="2023" name="Access Microbiol">
        <title>De-novo genome assembly for Akanthomyces muscarius, a biocontrol agent of insect agricultural pests.</title>
        <authorList>
            <person name="Erdos Z."/>
            <person name="Studholme D.J."/>
            <person name="Raymond B."/>
            <person name="Sharma M."/>
        </authorList>
    </citation>
    <scope>NUCLEOTIDE SEQUENCE</scope>
    <source>
        <strain evidence="3">Ve6</strain>
    </source>
</reference>
<dbReference type="InterPro" id="IPR050309">
    <property type="entry name" value="Type-B_Carboxylest/Lipase"/>
</dbReference>
<dbReference type="InterPro" id="IPR019819">
    <property type="entry name" value="Carboxylesterase_B_CS"/>
</dbReference>
<gene>
    <name evidence="3" type="ORF">LMH87_004448</name>
</gene>
<feature type="chain" id="PRO_5040809048" description="Carboxylesterase type B domain-containing protein" evidence="1">
    <location>
        <begin position="21"/>
        <end position="565"/>
    </location>
</feature>
<organism evidence="3 4">
    <name type="scientific">Akanthomyces muscarius</name>
    <name type="common">Entomopathogenic fungus</name>
    <name type="synonym">Lecanicillium muscarium</name>
    <dbReference type="NCBI Taxonomy" id="2231603"/>
    <lineage>
        <taxon>Eukaryota</taxon>
        <taxon>Fungi</taxon>
        <taxon>Dikarya</taxon>
        <taxon>Ascomycota</taxon>
        <taxon>Pezizomycotina</taxon>
        <taxon>Sordariomycetes</taxon>
        <taxon>Hypocreomycetidae</taxon>
        <taxon>Hypocreales</taxon>
        <taxon>Cordycipitaceae</taxon>
        <taxon>Akanthomyces</taxon>
    </lineage>
</organism>
<dbReference type="Proteomes" id="UP001144673">
    <property type="component" value="Chromosome 2"/>
</dbReference>
<dbReference type="RefSeq" id="XP_056049272.1">
    <property type="nucleotide sequence ID" value="XM_056195667.1"/>
</dbReference>
<evidence type="ECO:0000313" key="3">
    <source>
        <dbReference type="EMBL" id="KAJ4145602.1"/>
    </source>
</evidence>
<dbReference type="AlphaFoldDB" id="A0A9W8UFM5"/>
<evidence type="ECO:0000256" key="1">
    <source>
        <dbReference type="SAM" id="SignalP"/>
    </source>
</evidence>
<feature type="signal peptide" evidence="1">
    <location>
        <begin position="1"/>
        <end position="20"/>
    </location>
</feature>
<keyword evidence="1" id="KW-0732">Signal</keyword>
<dbReference type="EMBL" id="JAJHUN010000011">
    <property type="protein sequence ID" value="KAJ4145602.1"/>
    <property type="molecule type" value="Genomic_DNA"/>
</dbReference>
<name>A0A9W8UFM5_AKAMU</name>
<dbReference type="Pfam" id="PF00135">
    <property type="entry name" value="COesterase"/>
    <property type="match status" value="1"/>
</dbReference>
<accession>A0A9W8UFM5</accession>
<feature type="domain" description="Carboxylesterase type B" evidence="2">
    <location>
        <begin position="44"/>
        <end position="377"/>
    </location>
</feature>